<proteinExistence type="predicted"/>
<dbReference type="AlphaFoldDB" id="A0A672LCL4"/>
<sequence>MELQETISVWKQKAHIMRFFHETKAQRPADFLFKFYHGHDP</sequence>
<accession>A0A672LCL4</accession>
<evidence type="ECO:0000313" key="1">
    <source>
        <dbReference type="Ensembl" id="ENSSGRP00000021459.1"/>
    </source>
</evidence>
<dbReference type="Ensembl" id="ENSSGRT00000023157.1">
    <property type="protein sequence ID" value="ENSSGRP00000021459.1"/>
    <property type="gene ID" value="ENSSGRG00000012837.1"/>
</dbReference>
<reference evidence="1" key="1">
    <citation type="submission" date="2025-08" db="UniProtKB">
        <authorList>
            <consortium name="Ensembl"/>
        </authorList>
    </citation>
    <scope>IDENTIFICATION</scope>
</reference>
<name>A0A672LCL4_SINGR</name>
<dbReference type="Proteomes" id="UP000472262">
    <property type="component" value="Unassembled WGS sequence"/>
</dbReference>
<reference evidence="1" key="2">
    <citation type="submission" date="2025-09" db="UniProtKB">
        <authorList>
            <consortium name="Ensembl"/>
        </authorList>
    </citation>
    <scope>IDENTIFICATION</scope>
</reference>
<keyword evidence="2" id="KW-1185">Reference proteome</keyword>
<organism evidence="1 2">
    <name type="scientific">Sinocyclocheilus grahami</name>
    <name type="common">Dianchi golden-line fish</name>
    <name type="synonym">Barbus grahami</name>
    <dbReference type="NCBI Taxonomy" id="75366"/>
    <lineage>
        <taxon>Eukaryota</taxon>
        <taxon>Metazoa</taxon>
        <taxon>Chordata</taxon>
        <taxon>Craniata</taxon>
        <taxon>Vertebrata</taxon>
        <taxon>Euteleostomi</taxon>
        <taxon>Actinopterygii</taxon>
        <taxon>Neopterygii</taxon>
        <taxon>Teleostei</taxon>
        <taxon>Ostariophysi</taxon>
        <taxon>Cypriniformes</taxon>
        <taxon>Cyprinidae</taxon>
        <taxon>Cyprininae</taxon>
        <taxon>Sinocyclocheilus</taxon>
    </lineage>
</organism>
<evidence type="ECO:0000313" key="2">
    <source>
        <dbReference type="Proteomes" id="UP000472262"/>
    </source>
</evidence>
<protein>
    <submittedName>
        <fullName evidence="1">Uncharacterized protein</fullName>
    </submittedName>
</protein>
<dbReference type="InParanoid" id="A0A672LCL4"/>